<dbReference type="WBParaSite" id="L893_g23858.t2">
    <property type="protein sequence ID" value="L893_g23858.t2"/>
    <property type="gene ID" value="L893_g23858"/>
</dbReference>
<name>A0A1I7Z8K4_9BILA</name>
<feature type="region of interest" description="Disordered" evidence="1">
    <location>
        <begin position="189"/>
        <end position="210"/>
    </location>
</feature>
<dbReference type="GO" id="GO:0016020">
    <property type="term" value="C:membrane"/>
    <property type="evidence" value="ECO:0007669"/>
    <property type="project" value="TreeGrafter"/>
</dbReference>
<feature type="transmembrane region" description="Helical" evidence="2">
    <location>
        <begin position="115"/>
        <end position="132"/>
    </location>
</feature>
<dbReference type="Gene3D" id="1.20.1250.20">
    <property type="entry name" value="MFS general substrate transporter like domains"/>
    <property type="match status" value="1"/>
</dbReference>
<dbReference type="PANTHER" id="PTHR45757:SF23">
    <property type="entry name" value="MAJOR FACILITATOR SUPERFAMILY (MFS) PROFILE DOMAIN-CONTAINING PROTEIN"/>
    <property type="match status" value="1"/>
</dbReference>
<feature type="transmembrane region" description="Helical" evidence="2">
    <location>
        <begin position="138"/>
        <end position="162"/>
    </location>
</feature>
<evidence type="ECO:0000313" key="3">
    <source>
        <dbReference type="Proteomes" id="UP000095287"/>
    </source>
</evidence>
<evidence type="ECO:0000313" key="4">
    <source>
        <dbReference type="WBParaSite" id="L893_g23858.t2"/>
    </source>
</evidence>
<keyword evidence="2" id="KW-1133">Transmembrane helix</keyword>
<proteinExistence type="predicted"/>
<keyword evidence="2" id="KW-0812">Transmembrane</keyword>
<evidence type="ECO:0000256" key="2">
    <source>
        <dbReference type="SAM" id="Phobius"/>
    </source>
</evidence>
<evidence type="ECO:0000256" key="1">
    <source>
        <dbReference type="SAM" id="MobiDB-lite"/>
    </source>
</evidence>
<accession>A0A1I7Z8K4</accession>
<sequence length="262" mass="28883">MKITPAGYTRTKEELWSSGLGLHCSTLSRRSAMKITPAGYTRTKEGFTFANKTRYAILVLTTLCLSIIQSNTLTLNFTIICMSPPSVSALEEEVGPRCEFRMAQWRSTRFGPRKVVSAYGVVSALSTALIPASAGMGFYYLVVMRFLQGTALSVCLNIVAYVTGQWSMLKTNAVFIACLSGFYQGCPTHAPKRKRARAREDPTRKGGYTPQGARALQGHLDILRRVGCLDSGHWQLHGWRPAHPLRSHLLEQGGALSSRHVT</sequence>
<reference evidence="4" key="1">
    <citation type="submission" date="2016-11" db="UniProtKB">
        <authorList>
            <consortium name="WormBaseParasite"/>
        </authorList>
    </citation>
    <scope>IDENTIFICATION</scope>
</reference>
<dbReference type="SUPFAM" id="SSF103473">
    <property type="entry name" value="MFS general substrate transporter"/>
    <property type="match status" value="1"/>
</dbReference>
<dbReference type="Proteomes" id="UP000095287">
    <property type="component" value="Unplaced"/>
</dbReference>
<keyword evidence="3" id="KW-1185">Reference proteome</keyword>
<dbReference type="InterPro" id="IPR036259">
    <property type="entry name" value="MFS_trans_sf"/>
</dbReference>
<keyword evidence="2" id="KW-0472">Membrane</keyword>
<organism evidence="3 4">
    <name type="scientific">Steinernema glaseri</name>
    <dbReference type="NCBI Taxonomy" id="37863"/>
    <lineage>
        <taxon>Eukaryota</taxon>
        <taxon>Metazoa</taxon>
        <taxon>Ecdysozoa</taxon>
        <taxon>Nematoda</taxon>
        <taxon>Chromadorea</taxon>
        <taxon>Rhabditida</taxon>
        <taxon>Tylenchina</taxon>
        <taxon>Panagrolaimomorpha</taxon>
        <taxon>Strongyloidoidea</taxon>
        <taxon>Steinernematidae</taxon>
        <taxon>Steinernema</taxon>
    </lineage>
</organism>
<dbReference type="PANTHER" id="PTHR45757">
    <property type="entry name" value="PROTEIN CBG23364-RELATED"/>
    <property type="match status" value="1"/>
</dbReference>
<protein>
    <submittedName>
        <fullName evidence="4">MFS domain-containing protein</fullName>
    </submittedName>
</protein>
<dbReference type="AlphaFoldDB" id="A0A1I7Z8K4"/>